<accession>A0ABW3BHV5</accession>
<dbReference type="Proteomes" id="UP001596956">
    <property type="component" value="Unassembled WGS sequence"/>
</dbReference>
<comment type="caution">
    <text evidence="9">The sequence shown here is derived from an EMBL/GenBank/DDBJ whole genome shotgun (WGS) entry which is preliminary data.</text>
</comment>
<keyword evidence="3" id="KW-1003">Cell membrane</keyword>
<gene>
    <name evidence="9" type="ORF">ACFQZU_15095</name>
</gene>
<feature type="transmembrane region" description="Helical" evidence="7">
    <location>
        <begin position="599"/>
        <end position="620"/>
    </location>
</feature>
<dbReference type="EMBL" id="JBHTHR010000540">
    <property type="protein sequence ID" value="MFD0802635.1"/>
    <property type="molecule type" value="Genomic_DNA"/>
</dbReference>
<keyword evidence="4 7" id="KW-0812">Transmembrane</keyword>
<evidence type="ECO:0000256" key="6">
    <source>
        <dbReference type="ARBA" id="ARBA00023136"/>
    </source>
</evidence>
<evidence type="ECO:0000313" key="10">
    <source>
        <dbReference type="Proteomes" id="UP001596956"/>
    </source>
</evidence>
<proteinExistence type="inferred from homology"/>
<feature type="transmembrane region" description="Helical" evidence="7">
    <location>
        <begin position="308"/>
        <end position="334"/>
    </location>
</feature>
<evidence type="ECO:0000256" key="1">
    <source>
        <dbReference type="ARBA" id="ARBA00004651"/>
    </source>
</evidence>
<dbReference type="Gene3D" id="1.20.1640.10">
    <property type="entry name" value="Multidrug efflux transporter AcrB transmembrane domain"/>
    <property type="match status" value="2"/>
</dbReference>
<dbReference type="PANTHER" id="PTHR33406:SF11">
    <property type="entry name" value="MEMBRANE PROTEIN SCO6666-RELATED"/>
    <property type="match status" value="1"/>
</dbReference>
<name>A0ABW3BHV5_9ACTN</name>
<keyword evidence="6 7" id="KW-0472">Membrane</keyword>
<protein>
    <submittedName>
        <fullName evidence="9">MMPL family transporter</fullName>
    </submittedName>
</protein>
<comment type="similarity">
    <text evidence="2">Belongs to the resistance-nodulation-cell division (RND) (TC 2.A.6) family. MmpL subfamily.</text>
</comment>
<dbReference type="InterPro" id="IPR000731">
    <property type="entry name" value="SSD"/>
</dbReference>
<feature type="transmembrane region" description="Helical" evidence="7">
    <location>
        <begin position="558"/>
        <end position="579"/>
    </location>
</feature>
<comment type="subcellular location">
    <subcellularLocation>
        <location evidence="1">Cell membrane</location>
        <topology evidence="1">Multi-pass membrane protein</topology>
    </subcellularLocation>
</comment>
<keyword evidence="5 7" id="KW-1133">Transmembrane helix</keyword>
<dbReference type="PROSITE" id="PS50156">
    <property type="entry name" value="SSD"/>
    <property type="match status" value="1"/>
</dbReference>
<evidence type="ECO:0000313" key="9">
    <source>
        <dbReference type="EMBL" id="MFD0802635.1"/>
    </source>
</evidence>
<evidence type="ECO:0000256" key="5">
    <source>
        <dbReference type="ARBA" id="ARBA00022989"/>
    </source>
</evidence>
<dbReference type="SUPFAM" id="SSF82866">
    <property type="entry name" value="Multidrug efflux transporter AcrB transmembrane domain"/>
    <property type="match status" value="2"/>
</dbReference>
<evidence type="ECO:0000256" key="3">
    <source>
        <dbReference type="ARBA" id="ARBA00022475"/>
    </source>
</evidence>
<evidence type="ECO:0000256" key="7">
    <source>
        <dbReference type="SAM" id="Phobius"/>
    </source>
</evidence>
<feature type="transmembrane region" description="Helical" evidence="7">
    <location>
        <begin position="641"/>
        <end position="662"/>
    </location>
</feature>
<evidence type="ECO:0000256" key="4">
    <source>
        <dbReference type="ARBA" id="ARBA00022692"/>
    </source>
</evidence>
<feature type="domain" description="SSD" evidence="8">
    <location>
        <begin position="202"/>
        <end position="333"/>
    </location>
</feature>
<feature type="transmembrane region" description="Helical" evidence="7">
    <location>
        <begin position="384"/>
        <end position="403"/>
    </location>
</feature>
<evidence type="ECO:0000259" key="8">
    <source>
        <dbReference type="PROSITE" id="PS50156"/>
    </source>
</evidence>
<keyword evidence="10" id="KW-1185">Reference proteome</keyword>
<dbReference type="Pfam" id="PF03176">
    <property type="entry name" value="MMPL"/>
    <property type="match status" value="2"/>
</dbReference>
<sequence length="738" mass="78119">MFAGLGRFAHRWRVLVLAATALFAAFSAVWGSGVFGAVSDGGFEPPDAESSRASDVLEENLGHDQVDVVAVYRSGEIRVDNPSFAAQIDKLRDDLPDDRITSMRTYLDDGLSRTERGILISEDRHATYVPITLAGDSQAERLHNFEAIEEELDAGPLTTDLGGTVAIQQDLSSRAESDVVRAELISLPVLLLLLVLIFGGVIAALMPLAVGGMAILGSLTLLRALTHITEVSVFAVNVATILGLGLAIDYGLFMVSRFREELSRGAEVRDAVPRTLSTAGRTVAFSGVTVMIAFGGLLFFPQPILRSIGLGGIAVVLFDVLAALVALPALLAVAGRRIDSLRLFARRRRRREIERARARERGQAPEEHEGGWARLAHSVMRRPAIYLVTVAAVLLAFASSLAYTELGSTDQRYLPEDAGSRVAMESLEEDFPAGGIGEIDVAVTGGASEPELNDFADRLEGLDGAESAEVARTGADVAHLTVAYEGAADDAATSELVRDVRGAEPPRGADEVLVGGPAAMQIDNVAAIVDALPYTLAFVVAVTLVLLFLAFGSIVLPLKAVVMGALSLGASLGVVVWGFQEGHLAGVLDFTTVGTIDPTFLVLIVIVAFGLAMDYELFLLSRVREEYAATGDNPHSVAAGLQRTGGIITSAAVLLVVVLAGMGASDLLFLKIMGVGLAMAVVVDATLVRALLVPATMRLLGRANWWLPAPLRRLHDRIGITEGEEAAAEESRAGGREP</sequence>
<feature type="transmembrane region" description="Helical" evidence="7">
    <location>
        <begin position="668"/>
        <end position="692"/>
    </location>
</feature>
<dbReference type="InterPro" id="IPR004869">
    <property type="entry name" value="MMPL_dom"/>
</dbReference>
<feature type="transmembrane region" description="Helical" evidence="7">
    <location>
        <begin position="184"/>
        <end position="203"/>
    </location>
</feature>
<feature type="transmembrane region" description="Helical" evidence="7">
    <location>
        <begin position="283"/>
        <end position="302"/>
    </location>
</feature>
<reference evidence="10" key="1">
    <citation type="journal article" date="2019" name="Int. J. Syst. Evol. Microbiol.">
        <title>The Global Catalogue of Microorganisms (GCM) 10K type strain sequencing project: providing services to taxonomists for standard genome sequencing and annotation.</title>
        <authorList>
            <consortium name="The Broad Institute Genomics Platform"/>
            <consortium name="The Broad Institute Genome Sequencing Center for Infectious Disease"/>
            <person name="Wu L."/>
            <person name="Ma J."/>
        </authorList>
    </citation>
    <scope>NUCLEOTIDE SEQUENCE [LARGE SCALE GENOMIC DNA]</scope>
    <source>
        <strain evidence="10">CCUG 63369</strain>
    </source>
</reference>
<feature type="transmembrane region" description="Helical" evidence="7">
    <location>
        <begin position="231"/>
        <end position="255"/>
    </location>
</feature>
<dbReference type="PANTHER" id="PTHR33406">
    <property type="entry name" value="MEMBRANE PROTEIN MJ1562-RELATED"/>
    <property type="match status" value="1"/>
</dbReference>
<feature type="transmembrane region" description="Helical" evidence="7">
    <location>
        <begin position="531"/>
        <end position="551"/>
    </location>
</feature>
<organism evidence="9 10">
    <name type="scientific">Streptomonospora algeriensis</name>
    <dbReference type="NCBI Taxonomy" id="995084"/>
    <lineage>
        <taxon>Bacteria</taxon>
        <taxon>Bacillati</taxon>
        <taxon>Actinomycetota</taxon>
        <taxon>Actinomycetes</taxon>
        <taxon>Streptosporangiales</taxon>
        <taxon>Nocardiopsidaceae</taxon>
        <taxon>Streptomonospora</taxon>
    </lineage>
</organism>
<evidence type="ECO:0000256" key="2">
    <source>
        <dbReference type="ARBA" id="ARBA00010157"/>
    </source>
</evidence>
<feature type="non-terminal residue" evidence="9">
    <location>
        <position position="738"/>
    </location>
</feature>
<dbReference type="InterPro" id="IPR050545">
    <property type="entry name" value="Mycobact_MmpL"/>
</dbReference>